<dbReference type="InterPro" id="IPR000160">
    <property type="entry name" value="GGDEF_dom"/>
</dbReference>
<dbReference type="FunFam" id="3.30.70.270:FF:000001">
    <property type="entry name" value="Diguanylate cyclase domain protein"/>
    <property type="match status" value="1"/>
</dbReference>
<dbReference type="Gene3D" id="3.30.70.270">
    <property type="match status" value="1"/>
</dbReference>
<gene>
    <name evidence="6" type="ORF">FJR03_00865</name>
</gene>
<dbReference type="Pfam" id="PF13426">
    <property type="entry name" value="PAS_9"/>
    <property type="match status" value="1"/>
</dbReference>
<keyword evidence="7" id="KW-1185">Reference proteome</keyword>
<dbReference type="SMART" id="SM00267">
    <property type="entry name" value="GGDEF"/>
    <property type="match status" value="1"/>
</dbReference>
<dbReference type="InterPro" id="IPR000014">
    <property type="entry name" value="PAS"/>
</dbReference>
<dbReference type="PROSITE" id="PS50113">
    <property type="entry name" value="PAC"/>
    <property type="match status" value="1"/>
</dbReference>
<dbReference type="PANTHER" id="PTHR45138">
    <property type="entry name" value="REGULATORY COMPONENTS OF SENSORY TRANSDUCTION SYSTEM"/>
    <property type="match status" value="1"/>
</dbReference>
<dbReference type="Gene3D" id="3.30.450.20">
    <property type="entry name" value="PAS domain"/>
    <property type="match status" value="1"/>
</dbReference>
<dbReference type="PROSITE" id="PS50887">
    <property type="entry name" value="GGDEF"/>
    <property type="match status" value="1"/>
</dbReference>
<proteinExistence type="predicted"/>
<evidence type="ECO:0000256" key="2">
    <source>
        <dbReference type="ARBA" id="ARBA00034247"/>
    </source>
</evidence>
<dbReference type="RefSeq" id="WP_193113795.1">
    <property type="nucleotide sequence ID" value="NZ_CP041165.1"/>
</dbReference>
<dbReference type="SUPFAM" id="SSF55073">
    <property type="entry name" value="Nucleotide cyclase"/>
    <property type="match status" value="1"/>
</dbReference>
<name>A0A7M3V9D4_9BACT</name>
<sequence>MFNSVIYKSIFENVDVGMAIADTSGQFIKVNKKLCDLLEYTKEELQNKTFQEITFPDDLENNLKHIQEIQNGIRDSFTIENRYINRTGRLIWIDLIVTAIRGDDKDIKYYIGIIKNIDELKKTQVYIETQKNLIEELLDQQPNMVLLLDTSKALFMNKVMLAYFQCDTLELFRQRYSCVCNTFVPNEHYFHTGKIKESKNWIDTLLELPKREQIVMIESLQDHKCRSFQISIGEFNDKYIINFTDISERMLQQHFLEDKAIHDTLTQAYNREYLEQNIQNLISPSIQLAFTIIDIDDFKKINDTYGHDVGDKVLKELVGVINDFSRKEDVLVRWGGEEFLLLLKIEDKVILQKVLEHLRRSIELHKFSVVNKVTCSFGATFHDSCNTWEQTFKLADIALYDAKTSGKNQIVIK</sequence>
<evidence type="ECO:0000256" key="1">
    <source>
        <dbReference type="ARBA" id="ARBA00012528"/>
    </source>
</evidence>
<dbReference type="CDD" id="cd01949">
    <property type="entry name" value="GGDEF"/>
    <property type="match status" value="1"/>
</dbReference>
<dbReference type="InterPro" id="IPR043128">
    <property type="entry name" value="Rev_trsase/Diguanyl_cyclase"/>
</dbReference>
<dbReference type="EC" id="2.7.7.65" evidence="1"/>
<dbReference type="InterPro" id="IPR029787">
    <property type="entry name" value="Nucleotide_cyclase"/>
</dbReference>
<dbReference type="SUPFAM" id="SSF55785">
    <property type="entry name" value="PYP-like sensor domain (PAS domain)"/>
    <property type="match status" value="1"/>
</dbReference>
<dbReference type="Proteomes" id="UP000593910">
    <property type="component" value="Chromosome"/>
</dbReference>
<dbReference type="NCBIfam" id="TIGR00229">
    <property type="entry name" value="sensory_box"/>
    <property type="match status" value="1"/>
</dbReference>
<dbReference type="NCBIfam" id="TIGR00254">
    <property type="entry name" value="GGDEF"/>
    <property type="match status" value="1"/>
</dbReference>
<feature type="domain" description="GGDEF" evidence="5">
    <location>
        <begin position="286"/>
        <end position="413"/>
    </location>
</feature>
<dbReference type="AlphaFoldDB" id="A0A7M3V9D4"/>
<dbReference type="GO" id="GO:0052621">
    <property type="term" value="F:diguanylate cyclase activity"/>
    <property type="evidence" value="ECO:0007669"/>
    <property type="project" value="UniProtKB-EC"/>
</dbReference>
<feature type="domain" description="PAS" evidence="3">
    <location>
        <begin position="3"/>
        <end position="76"/>
    </location>
</feature>
<dbReference type="GO" id="GO:1902201">
    <property type="term" value="P:negative regulation of bacterial-type flagellum-dependent cell motility"/>
    <property type="evidence" value="ECO:0007669"/>
    <property type="project" value="TreeGrafter"/>
</dbReference>
<organism evidence="6 7">
    <name type="scientific">Sulfurimonas marina</name>
    <dbReference type="NCBI Taxonomy" id="2590551"/>
    <lineage>
        <taxon>Bacteria</taxon>
        <taxon>Pseudomonadati</taxon>
        <taxon>Campylobacterota</taxon>
        <taxon>Epsilonproteobacteria</taxon>
        <taxon>Campylobacterales</taxon>
        <taxon>Sulfurimonadaceae</taxon>
        <taxon>Sulfurimonas</taxon>
    </lineage>
</organism>
<dbReference type="CDD" id="cd00130">
    <property type="entry name" value="PAS"/>
    <property type="match status" value="1"/>
</dbReference>
<dbReference type="PANTHER" id="PTHR45138:SF9">
    <property type="entry name" value="DIGUANYLATE CYCLASE DGCM-RELATED"/>
    <property type="match status" value="1"/>
</dbReference>
<feature type="domain" description="PAC" evidence="4">
    <location>
        <begin position="77"/>
        <end position="129"/>
    </location>
</feature>
<comment type="catalytic activity">
    <reaction evidence="2">
        <text>2 GTP = 3',3'-c-di-GMP + 2 diphosphate</text>
        <dbReference type="Rhea" id="RHEA:24898"/>
        <dbReference type="ChEBI" id="CHEBI:33019"/>
        <dbReference type="ChEBI" id="CHEBI:37565"/>
        <dbReference type="ChEBI" id="CHEBI:58805"/>
        <dbReference type="EC" id="2.7.7.65"/>
    </reaction>
</comment>
<evidence type="ECO:0000259" key="5">
    <source>
        <dbReference type="PROSITE" id="PS50887"/>
    </source>
</evidence>
<evidence type="ECO:0000313" key="7">
    <source>
        <dbReference type="Proteomes" id="UP000593910"/>
    </source>
</evidence>
<dbReference type="SMART" id="SM00091">
    <property type="entry name" value="PAS"/>
    <property type="match status" value="1"/>
</dbReference>
<dbReference type="SMART" id="SM00086">
    <property type="entry name" value="PAC"/>
    <property type="match status" value="1"/>
</dbReference>
<dbReference type="KEGG" id="smax:FJR03_00865"/>
<accession>A0A7M3V9D4</accession>
<dbReference type="PROSITE" id="PS50112">
    <property type="entry name" value="PAS"/>
    <property type="match status" value="1"/>
</dbReference>
<dbReference type="EMBL" id="CP041165">
    <property type="protein sequence ID" value="QOP40367.1"/>
    <property type="molecule type" value="Genomic_DNA"/>
</dbReference>
<dbReference type="InterPro" id="IPR000700">
    <property type="entry name" value="PAS-assoc_C"/>
</dbReference>
<dbReference type="Pfam" id="PF00990">
    <property type="entry name" value="GGDEF"/>
    <property type="match status" value="1"/>
</dbReference>
<protein>
    <recommendedName>
        <fullName evidence="1">diguanylate cyclase</fullName>
        <ecNumber evidence="1">2.7.7.65</ecNumber>
    </recommendedName>
</protein>
<dbReference type="GO" id="GO:0043709">
    <property type="term" value="P:cell adhesion involved in single-species biofilm formation"/>
    <property type="evidence" value="ECO:0007669"/>
    <property type="project" value="TreeGrafter"/>
</dbReference>
<dbReference type="InterPro" id="IPR035965">
    <property type="entry name" value="PAS-like_dom_sf"/>
</dbReference>
<dbReference type="InterPro" id="IPR001610">
    <property type="entry name" value="PAC"/>
</dbReference>
<dbReference type="InterPro" id="IPR050469">
    <property type="entry name" value="Diguanylate_Cyclase"/>
</dbReference>
<evidence type="ECO:0000313" key="6">
    <source>
        <dbReference type="EMBL" id="QOP40367.1"/>
    </source>
</evidence>
<evidence type="ECO:0000259" key="3">
    <source>
        <dbReference type="PROSITE" id="PS50112"/>
    </source>
</evidence>
<reference evidence="6 7" key="1">
    <citation type="submission" date="2019-06" db="EMBL/GenBank/DDBJ databases">
        <title>Sulfurimonas gotlandica sp. nov., a chemoautotrophic and psychrotolerant epsilonproteobacterium isolated from a pelagic redoxcline, and an emended description of the genus Sulfurimonas.</title>
        <authorList>
            <person name="Wang S."/>
            <person name="Jiang L."/>
            <person name="Shao Z."/>
        </authorList>
    </citation>
    <scope>NUCLEOTIDE SEQUENCE [LARGE SCALE GENOMIC DNA]</scope>
    <source>
        <strain evidence="6 7">B2</strain>
    </source>
</reference>
<evidence type="ECO:0000259" key="4">
    <source>
        <dbReference type="PROSITE" id="PS50113"/>
    </source>
</evidence>
<dbReference type="GO" id="GO:0005886">
    <property type="term" value="C:plasma membrane"/>
    <property type="evidence" value="ECO:0007669"/>
    <property type="project" value="TreeGrafter"/>
</dbReference>